<organism evidence="1 2">
    <name type="scientific">Hymenolepis diminuta</name>
    <name type="common">Rat tapeworm</name>
    <dbReference type="NCBI Taxonomy" id="6216"/>
    <lineage>
        <taxon>Eukaryota</taxon>
        <taxon>Metazoa</taxon>
        <taxon>Spiralia</taxon>
        <taxon>Lophotrochozoa</taxon>
        <taxon>Platyhelminthes</taxon>
        <taxon>Cestoda</taxon>
        <taxon>Eucestoda</taxon>
        <taxon>Cyclophyllidea</taxon>
        <taxon>Hymenolepididae</taxon>
        <taxon>Hymenolepis</taxon>
    </lineage>
</organism>
<feature type="non-terminal residue" evidence="1">
    <location>
        <position position="60"/>
    </location>
</feature>
<protein>
    <submittedName>
        <fullName evidence="1">Uncharacterized protein</fullName>
    </submittedName>
</protein>
<dbReference type="AlphaFoldDB" id="A0A564YW01"/>
<evidence type="ECO:0000313" key="1">
    <source>
        <dbReference type="EMBL" id="VUZ51461.1"/>
    </source>
</evidence>
<keyword evidence="2" id="KW-1185">Reference proteome</keyword>
<reference evidence="1 2" key="1">
    <citation type="submission" date="2019-07" db="EMBL/GenBank/DDBJ databases">
        <authorList>
            <person name="Jastrzebski P J."/>
            <person name="Paukszto L."/>
            <person name="Jastrzebski P J."/>
        </authorList>
    </citation>
    <scope>NUCLEOTIDE SEQUENCE [LARGE SCALE GENOMIC DNA]</scope>
    <source>
        <strain evidence="1 2">WMS-il1</strain>
    </source>
</reference>
<gene>
    <name evidence="1" type="ORF">WMSIL1_LOCUS10321</name>
</gene>
<name>A0A564YW01_HYMDI</name>
<proteinExistence type="predicted"/>
<accession>A0A564YW01</accession>
<sequence length="60" mass="6631">MIIDMPVRFGHNGELGCADCIFLTKNVLQILISSAGSHNKLLLRRSNLNMIDFPLPSSMS</sequence>
<dbReference type="EMBL" id="CABIJS010000444">
    <property type="protein sequence ID" value="VUZ51461.1"/>
    <property type="molecule type" value="Genomic_DNA"/>
</dbReference>
<dbReference type="Proteomes" id="UP000321570">
    <property type="component" value="Unassembled WGS sequence"/>
</dbReference>
<evidence type="ECO:0000313" key="2">
    <source>
        <dbReference type="Proteomes" id="UP000321570"/>
    </source>
</evidence>